<evidence type="ECO:0000313" key="8">
    <source>
        <dbReference type="Proteomes" id="UP000663882"/>
    </source>
</evidence>
<evidence type="ECO:0000313" key="5">
    <source>
        <dbReference type="EMBL" id="CAF3552953.1"/>
    </source>
</evidence>
<dbReference type="Proteomes" id="UP000663836">
    <property type="component" value="Unassembled WGS sequence"/>
</dbReference>
<dbReference type="Proteomes" id="UP000663874">
    <property type="component" value="Unassembled WGS sequence"/>
</dbReference>
<dbReference type="Proteomes" id="UP000663889">
    <property type="component" value="Unassembled WGS sequence"/>
</dbReference>
<evidence type="ECO:0000313" key="6">
    <source>
        <dbReference type="EMBL" id="CAF3801351.1"/>
    </source>
</evidence>
<dbReference type="Proteomes" id="UP000663882">
    <property type="component" value="Unassembled WGS sequence"/>
</dbReference>
<feature type="signal peptide" evidence="1">
    <location>
        <begin position="1"/>
        <end position="19"/>
    </location>
</feature>
<dbReference type="EMBL" id="CAJOBD010001455">
    <property type="protein sequence ID" value="CAF3801351.1"/>
    <property type="molecule type" value="Genomic_DNA"/>
</dbReference>
<dbReference type="EMBL" id="CAJNOU010001586">
    <property type="protein sequence ID" value="CAF1225741.1"/>
    <property type="molecule type" value="Genomic_DNA"/>
</dbReference>
<dbReference type="EMBL" id="CAJOBE010002947">
    <property type="protein sequence ID" value="CAF3852567.1"/>
    <property type="molecule type" value="Genomic_DNA"/>
</dbReference>
<proteinExistence type="predicted"/>
<dbReference type="AlphaFoldDB" id="A0A814XSL5"/>
<dbReference type="OrthoDB" id="10436756at2759"/>
<evidence type="ECO:0000313" key="4">
    <source>
        <dbReference type="EMBL" id="CAF1239349.1"/>
    </source>
</evidence>
<sequence length="112" mass="12469">MHWISLISFIIIIINICQAQSALLTDSETENIKEDGTFQVELDIDNTEISVSKNTVDGSAHETSSDIPLETSVTYVTDERNALKSIINNGNNNYGYMNLSFIITALMVIVHF</sequence>
<dbReference type="Proteomes" id="UP000663823">
    <property type="component" value="Unassembled WGS sequence"/>
</dbReference>
<evidence type="ECO:0000313" key="3">
    <source>
        <dbReference type="EMBL" id="CAF1225741.1"/>
    </source>
</evidence>
<dbReference type="EMBL" id="CAJOAX010000262">
    <property type="protein sequence ID" value="CAF3552953.1"/>
    <property type="molecule type" value="Genomic_DNA"/>
</dbReference>
<feature type="chain" id="PRO_5036411114" evidence="1">
    <location>
        <begin position="20"/>
        <end position="112"/>
    </location>
</feature>
<protein>
    <submittedName>
        <fullName evidence="2">Uncharacterized protein</fullName>
    </submittedName>
</protein>
<keyword evidence="1" id="KW-0732">Signal</keyword>
<evidence type="ECO:0000313" key="7">
    <source>
        <dbReference type="EMBL" id="CAF3852567.1"/>
    </source>
</evidence>
<evidence type="ECO:0000313" key="2">
    <source>
        <dbReference type="EMBL" id="CAF1219958.1"/>
    </source>
</evidence>
<organism evidence="2 8">
    <name type="scientific">Rotaria sordida</name>
    <dbReference type="NCBI Taxonomy" id="392033"/>
    <lineage>
        <taxon>Eukaryota</taxon>
        <taxon>Metazoa</taxon>
        <taxon>Spiralia</taxon>
        <taxon>Gnathifera</taxon>
        <taxon>Rotifera</taxon>
        <taxon>Eurotatoria</taxon>
        <taxon>Bdelloidea</taxon>
        <taxon>Philodinida</taxon>
        <taxon>Philodinidae</taxon>
        <taxon>Rotaria</taxon>
    </lineage>
</organism>
<name>A0A814XSL5_9BILA</name>
<reference evidence="2" key="1">
    <citation type="submission" date="2021-02" db="EMBL/GenBank/DDBJ databases">
        <authorList>
            <person name="Nowell W R."/>
        </authorList>
    </citation>
    <scope>NUCLEOTIDE SEQUENCE</scope>
</reference>
<gene>
    <name evidence="7" type="ORF">FNK824_LOCUS18012</name>
    <name evidence="6" type="ORF">JBS370_LOCUS15322</name>
    <name evidence="5" type="ORF">OTI717_LOCUS4399</name>
    <name evidence="2" type="ORF">RFH988_LOCUS25590</name>
    <name evidence="3" type="ORF">SEV965_LOCUS22423</name>
    <name evidence="4" type="ORF">ZHD862_LOCUS24791</name>
</gene>
<dbReference type="EMBL" id="CAJNOT010001711">
    <property type="protein sequence ID" value="CAF1239349.1"/>
    <property type="molecule type" value="Genomic_DNA"/>
</dbReference>
<accession>A0A814XSL5</accession>
<evidence type="ECO:0000256" key="1">
    <source>
        <dbReference type="SAM" id="SignalP"/>
    </source>
</evidence>
<comment type="caution">
    <text evidence="2">The sequence shown here is derived from an EMBL/GenBank/DDBJ whole genome shotgun (WGS) entry which is preliminary data.</text>
</comment>
<dbReference type="Proteomes" id="UP000663864">
    <property type="component" value="Unassembled WGS sequence"/>
</dbReference>
<dbReference type="EMBL" id="CAJNOO010001957">
    <property type="protein sequence ID" value="CAF1219958.1"/>
    <property type="molecule type" value="Genomic_DNA"/>
</dbReference>